<dbReference type="EMBL" id="CP039354">
    <property type="protein sequence ID" value="QCE11100.1"/>
    <property type="molecule type" value="Genomic_DNA"/>
</dbReference>
<organism evidence="7 8">
    <name type="scientific">Vigna unguiculata</name>
    <name type="common">Cowpea</name>
    <dbReference type="NCBI Taxonomy" id="3917"/>
    <lineage>
        <taxon>Eukaryota</taxon>
        <taxon>Viridiplantae</taxon>
        <taxon>Streptophyta</taxon>
        <taxon>Embryophyta</taxon>
        <taxon>Tracheophyta</taxon>
        <taxon>Spermatophyta</taxon>
        <taxon>Magnoliopsida</taxon>
        <taxon>eudicotyledons</taxon>
        <taxon>Gunneridae</taxon>
        <taxon>Pentapetalae</taxon>
        <taxon>rosids</taxon>
        <taxon>fabids</taxon>
        <taxon>Fabales</taxon>
        <taxon>Fabaceae</taxon>
        <taxon>Papilionoideae</taxon>
        <taxon>50 kb inversion clade</taxon>
        <taxon>NPAAA clade</taxon>
        <taxon>indigoferoid/millettioid clade</taxon>
        <taxon>Phaseoleae</taxon>
        <taxon>Vigna</taxon>
    </lineage>
</organism>
<dbReference type="Proteomes" id="UP000501690">
    <property type="component" value="Linkage Group LG10"/>
</dbReference>
<feature type="domain" description="TF-B3" evidence="6">
    <location>
        <begin position="192"/>
        <end position="288"/>
    </location>
</feature>
<keyword evidence="2" id="KW-0805">Transcription regulation</keyword>
<dbReference type="GO" id="GO:0005634">
    <property type="term" value="C:nucleus"/>
    <property type="evidence" value="ECO:0007669"/>
    <property type="project" value="UniProtKB-SubCell"/>
</dbReference>
<dbReference type="AlphaFoldDB" id="A0A4D6NB30"/>
<proteinExistence type="predicted"/>
<dbReference type="CDD" id="cd10017">
    <property type="entry name" value="B3_DNA"/>
    <property type="match status" value="2"/>
</dbReference>
<evidence type="ECO:0000259" key="6">
    <source>
        <dbReference type="PROSITE" id="PS50863"/>
    </source>
</evidence>
<accession>A0A4D6NB30</accession>
<comment type="subcellular location">
    <subcellularLocation>
        <location evidence="1">Nucleus</location>
    </subcellularLocation>
</comment>
<evidence type="ECO:0000256" key="2">
    <source>
        <dbReference type="ARBA" id="ARBA00023015"/>
    </source>
</evidence>
<protein>
    <recommendedName>
        <fullName evidence="6">TF-B3 domain-containing protein</fullName>
    </recommendedName>
</protein>
<dbReference type="Gramene" id="Vigun05g148000.1.v1.2">
    <property type="protein sequence ID" value="Vigun05g148000.1.v1.2"/>
    <property type="gene ID" value="Vigun05g148000.v1.2"/>
</dbReference>
<keyword evidence="5" id="KW-0539">Nucleus</keyword>
<name>A0A4D6NB30_VIGUN</name>
<sequence>MLRMTSTLNQGDDSHGGSASKPIHFFRIMLSHNLQHGKLKLPAKFVRKYGNHLPNTIFLKLPNDAEWEVKLEKSDGSVWFQQGWKEFVEYHSLAHGHLLVFKYNGTSNFHVLICDMSCMEIDYPVNKANHKRVGINSEEIQPPKIKKTTENKKKCCSNLQDTASDEKVRDHKGMLKNLNEVKRNMEGVENTPFMVIMKPSFFTTGYMYLPRVAARSYVKRREQCVTLVAGDRSWRVKLVHYRNDSAYITNLLDFARDNNLKEGDACYFKLMNMCDEDMVMEVSFCSQKLLSKRTIT</sequence>
<dbReference type="InterPro" id="IPR015300">
    <property type="entry name" value="DNA-bd_pseudobarrel_sf"/>
</dbReference>
<dbReference type="Gene3D" id="2.40.330.10">
    <property type="entry name" value="DNA-binding pseudobarrel domain"/>
    <property type="match status" value="2"/>
</dbReference>
<dbReference type="GO" id="GO:0003677">
    <property type="term" value="F:DNA binding"/>
    <property type="evidence" value="ECO:0007669"/>
    <property type="project" value="UniProtKB-KW"/>
</dbReference>
<keyword evidence="4" id="KW-0804">Transcription</keyword>
<feature type="domain" description="TF-B3" evidence="6">
    <location>
        <begin position="24"/>
        <end position="117"/>
    </location>
</feature>
<dbReference type="SMART" id="SM01019">
    <property type="entry name" value="B3"/>
    <property type="match status" value="2"/>
</dbReference>
<evidence type="ECO:0000313" key="8">
    <source>
        <dbReference type="Proteomes" id="UP000501690"/>
    </source>
</evidence>
<keyword evidence="3" id="KW-0238">DNA-binding</keyword>
<evidence type="ECO:0000256" key="5">
    <source>
        <dbReference type="ARBA" id="ARBA00023242"/>
    </source>
</evidence>
<dbReference type="PROSITE" id="PS50863">
    <property type="entry name" value="B3"/>
    <property type="match status" value="2"/>
</dbReference>
<evidence type="ECO:0000256" key="4">
    <source>
        <dbReference type="ARBA" id="ARBA00023163"/>
    </source>
</evidence>
<gene>
    <name evidence="7" type="ORF">DEO72_LG10g2333</name>
</gene>
<keyword evidence="8" id="KW-1185">Reference proteome</keyword>
<evidence type="ECO:0000256" key="1">
    <source>
        <dbReference type="ARBA" id="ARBA00004123"/>
    </source>
</evidence>
<dbReference type="Pfam" id="PF02362">
    <property type="entry name" value="B3"/>
    <property type="match status" value="2"/>
</dbReference>
<evidence type="ECO:0000256" key="3">
    <source>
        <dbReference type="ARBA" id="ARBA00023125"/>
    </source>
</evidence>
<dbReference type="InterPro" id="IPR003340">
    <property type="entry name" value="B3_DNA-bd"/>
</dbReference>
<dbReference type="OrthoDB" id="1429584at2759"/>
<reference evidence="7 8" key="1">
    <citation type="submission" date="2019-04" db="EMBL/GenBank/DDBJ databases">
        <title>An improved genome assembly and genetic linkage map for asparagus bean, Vigna unguiculata ssp. sesquipedialis.</title>
        <authorList>
            <person name="Xia Q."/>
            <person name="Zhang R."/>
            <person name="Dong Y."/>
        </authorList>
    </citation>
    <scope>NUCLEOTIDE SEQUENCE [LARGE SCALE GENOMIC DNA]</scope>
    <source>
        <tissue evidence="7">Leaf</tissue>
    </source>
</reference>
<evidence type="ECO:0000313" key="7">
    <source>
        <dbReference type="EMBL" id="QCE11100.1"/>
    </source>
</evidence>
<dbReference type="PANTHER" id="PTHR31920">
    <property type="entry name" value="B3 DOMAIN-CONTAINING"/>
    <property type="match status" value="1"/>
</dbReference>
<dbReference type="PANTHER" id="PTHR31920:SF108">
    <property type="entry name" value="B3 DOMAIN-CONTAINING TRANSCRIPTION FACTOR VRN1-LIKE"/>
    <property type="match status" value="1"/>
</dbReference>
<dbReference type="InterPro" id="IPR050655">
    <property type="entry name" value="Plant_B3_domain"/>
</dbReference>
<dbReference type="SUPFAM" id="SSF101936">
    <property type="entry name" value="DNA-binding pseudobarrel domain"/>
    <property type="match status" value="2"/>
</dbReference>